<dbReference type="InterPro" id="IPR004095">
    <property type="entry name" value="TGS"/>
</dbReference>
<dbReference type="AlphaFoldDB" id="A0A3B0ZSS2"/>
<dbReference type="Gene3D" id="1.10.3210.10">
    <property type="entry name" value="Hypothetical protein af1432"/>
    <property type="match status" value="1"/>
</dbReference>
<keyword evidence="6" id="KW-0378">Hydrolase</keyword>
<name>A0A3B0ZSS2_9ZZZZ</name>
<dbReference type="FunFam" id="3.30.460.10:FF:000001">
    <property type="entry name" value="GTP pyrophosphokinase RelA"/>
    <property type="match status" value="1"/>
</dbReference>
<dbReference type="InterPro" id="IPR045600">
    <property type="entry name" value="RelA/SpoT_AH_RIS"/>
</dbReference>
<dbReference type="NCBIfam" id="NF008303">
    <property type="entry name" value="PRK11092.1"/>
    <property type="match status" value="1"/>
</dbReference>
<feature type="domain" description="TGS" evidence="5">
    <location>
        <begin position="378"/>
        <end position="439"/>
    </location>
</feature>
<dbReference type="Pfam" id="PF13291">
    <property type="entry name" value="ACT_4"/>
    <property type="match status" value="1"/>
</dbReference>
<dbReference type="GO" id="GO:0005886">
    <property type="term" value="C:plasma membrane"/>
    <property type="evidence" value="ECO:0007669"/>
    <property type="project" value="TreeGrafter"/>
</dbReference>
<dbReference type="SMART" id="SM00954">
    <property type="entry name" value="RelA_SpoT"/>
    <property type="match status" value="1"/>
</dbReference>
<proteinExistence type="inferred from homology"/>
<comment type="similarity">
    <text evidence="1">Belongs to the RelA/SpoT family.</text>
</comment>
<dbReference type="Gene3D" id="3.30.460.10">
    <property type="entry name" value="Beta Polymerase, domain 2"/>
    <property type="match status" value="1"/>
</dbReference>
<dbReference type="PROSITE" id="PS51831">
    <property type="entry name" value="HD"/>
    <property type="match status" value="1"/>
</dbReference>
<dbReference type="Pfam" id="PF13328">
    <property type="entry name" value="HD_4"/>
    <property type="match status" value="1"/>
</dbReference>
<dbReference type="EC" id="3.1.7.2" evidence="6"/>
<dbReference type="Gene3D" id="3.30.70.260">
    <property type="match status" value="1"/>
</dbReference>
<dbReference type="InterPro" id="IPR003607">
    <property type="entry name" value="HD/PDEase_dom"/>
</dbReference>
<evidence type="ECO:0000256" key="1">
    <source>
        <dbReference type="ARBA" id="ARBA00007476"/>
    </source>
</evidence>
<evidence type="ECO:0000259" key="4">
    <source>
        <dbReference type="PROSITE" id="PS51831"/>
    </source>
</evidence>
<dbReference type="Pfam" id="PF04607">
    <property type="entry name" value="RelA_SpoT"/>
    <property type="match status" value="1"/>
</dbReference>
<keyword evidence="6" id="KW-0418">Kinase</keyword>
<dbReference type="SUPFAM" id="SSF81301">
    <property type="entry name" value="Nucleotidyltransferase"/>
    <property type="match status" value="1"/>
</dbReference>
<dbReference type="InterPro" id="IPR006674">
    <property type="entry name" value="HD_domain"/>
</dbReference>
<dbReference type="CDD" id="cd00077">
    <property type="entry name" value="HDc"/>
    <property type="match status" value="1"/>
</dbReference>
<dbReference type="PANTHER" id="PTHR21262:SF36">
    <property type="entry name" value="BIFUNCTIONAL (P)PPGPP SYNTHASE_HYDROLASE SPOT"/>
    <property type="match status" value="1"/>
</dbReference>
<dbReference type="PROSITE" id="PS51880">
    <property type="entry name" value="TGS"/>
    <property type="match status" value="1"/>
</dbReference>
<evidence type="ECO:0000313" key="6">
    <source>
        <dbReference type="EMBL" id="VAW96508.1"/>
    </source>
</evidence>
<dbReference type="GO" id="GO:0015969">
    <property type="term" value="P:guanosine tetraphosphate metabolic process"/>
    <property type="evidence" value="ECO:0007669"/>
    <property type="project" value="InterPro"/>
</dbReference>
<protein>
    <submittedName>
        <fullName evidence="6">Guanosine-3',5'-bis(Diphosphate) 3'-pyrophosphohydrolase / GTP pyrophosphokinase, (P)ppGpp synthetase II</fullName>
        <ecNumber evidence="6">2.7.6.5</ecNumber>
        <ecNumber evidence="6">3.1.7.2</ecNumber>
    </submittedName>
</protein>
<dbReference type="InterPro" id="IPR004811">
    <property type="entry name" value="RelA/Spo_fam"/>
</dbReference>
<dbReference type="SUPFAM" id="SSF55021">
    <property type="entry name" value="ACT-like"/>
    <property type="match status" value="1"/>
</dbReference>
<dbReference type="PANTHER" id="PTHR21262">
    <property type="entry name" value="GUANOSINE-3',5'-BIS DIPHOSPHATE 3'-PYROPHOSPHOHYDROLASE"/>
    <property type="match status" value="1"/>
</dbReference>
<dbReference type="EC" id="2.7.6.5" evidence="6"/>
<dbReference type="InterPro" id="IPR007685">
    <property type="entry name" value="RelA_SpoT"/>
</dbReference>
<dbReference type="Gene3D" id="3.10.20.30">
    <property type="match status" value="1"/>
</dbReference>
<dbReference type="PROSITE" id="PS51671">
    <property type="entry name" value="ACT"/>
    <property type="match status" value="1"/>
</dbReference>
<dbReference type="SUPFAM" id="SSF109604">
    <property type="entry name" value="HD-domain/PDEase-like"/>
    <property type="match status" value="1"/>
</dbReference>
<dbReference type="InterPro" id="IPR045865">
    <property type="entry name" value="ACT-like_dom_sf"/>
</dbReference>
<keyword evidence="6" id="KW-0808">Transferase</keyword>
<gene>
    <name evidence="6" type="ORF">MNBD_GAMMA23-1790</name>
</gene>
<feature type="domain" description="ACT" evidence="3">
    <location>
        <begin position="625"/>
        <end position="699"/>
    </location>
</feature>
<feature type="coiled-coil region" evidence="2">
    <location>
        <begin position="186"/>
        <end position="213"/>
    </location>
</feature>
<dbReference type="CDD" id="cd04876">
    <property type="entry name" value="ACT_RelA-SpoT"/>
    <property type="match status" value="1"/>
</dbReference>
<dbReference type="GO" id="GO:0016301">
    <property type="term" value="F:kinase activity"/>
    <property type="evidence" value="ECO:0007669"/>
    <property type="project" value="UniProtKB-KW"/>
</dbReference>
<dbReference type="GO" id="GO:0008893">
    <property type="term" value="F:guanosine-3',5'-bis(diphosphate) 3'-diphosphatase activity"/>
    <property type="evidence" value="ECO:0007669"/>
    <property type="project" value="UniProtKB-EC"/>
</dbReference>
<sequence>MLDEYLEQDQVTEIYQAYLFSAEAHEGQHRVSGEAYIFHPLSVAQILTEMRMDHRSIIAALLHDVIEDTEHGIDTIKKKFGEEVATLVDGVSKLTHIKFESKAEAQAENFRKMMLAMVEDIRVILIKLADRLHNMRTLGVMRPDKRRRIALETLEIYAPIANRLGMNQMRLELEDLGFKAMYPLRSRILKENVRKARGNRKELINKLEQSINTRLDELKLSGEIIGRQKHLYSIYKKMHNKKLSFHEVMDVYAIRVVVDSVDMCYRMLGAIHNLFTPVPGKFKDYIAIPKANGYQSLHTVLYTQYGVAIEVQIRTEDMDRVAEAGIAAHWLYKSGFEVTGDNAQVRAREWLRGVLEIQQHAGNSMEFLENVKIDLFPDEVYVFTPSGDIMVLPRGATAIDFAYAVHTDVGNQCVAVKINRRLMPLRTELYNGQTIEVITAPGAQANPSWLEFVKTAKARTNIRALLKNLQFDESVELGRRLINRNLEAFGSSLEKISDSAIANALKEFNFQTFNDLCAEVGIGNHIPMMVARALVGSGEVIEQHDNKKGVSQQPLAIQGTEGAVVSFAKCCLPIPGDNIIGFISAGRGIVVHSQACKNLSDFKSKPEKWIDVEWEPELKRDFSTYIRLMVRNQRGVLATIAAIISDLKSNILNVDMEERDGIHSSMTLTVEVKDRKHLARIMRRLKAIDMVDRIHRIRQ</sequence>
<dbReference type="EMBL" id="UOFT01000052">
    <property type="protein sequence ID" value="VAW96508.1"/>
    <property type="molecule type" value="Genomic_DNA"/>
</dbReference>
<dbReference type="InterPro" id="IPR012675">
    <property type="entry name" value="Beta-grasp_dom_sf"/>
</dbReference>
<dbReference type="FunFam" id="1.10.3210.10:FF:000001">
    <property type="entry name" value="GTP pyrophosphokinase RelA"/>
    <property type="match status" value="1"/>
</dbReference>
<dbReference type="CDD" id="cd05399">
    <property type="entry name" value="NT_Rel-Spo_like"/>
    <property type="match status" value="1"/>
</dbReference>
<dbReference type="Pfam" id="PF02824">
    <property type="entry name" value="TGS"/>
    <property type="match status" value="1"/>
</dbReference>
<dbReference type="GO" id="GO:0042594">
    <property type="term" value="P:response to starvation"/>
    <property type="evidence" value="ECO:0007669"/>
    <property type="project" value="TreeGrafter"/>
</dbReference>
<dbReference type="NCBIfam" id="TIGR00691">
    <property type="entry name" value="spoT_relA"/>
    <property type="match status" value="1"/>
</dbReference>
<dbReference type="GO" id="GO:0008728">
    <property type="term" value="F:GTP diphosphokinase activity"/>
    <property type="evidence" value="ECO:0007669"/>
    <property type="project" value="UniProtKB-EC"/>
</dbReference>
<dbReference type="InterPro" id="IPR012676">
    <property type="entry name" value="TGS-like"/>
</dbReference>
<feature type="domain" description="HD" evidence="4">
    <location>
        <begin position="36"/>
        <end position="135"/>
    </location>
</feature>
<dbReference type="Pfam" id="PF19296">
    <property type="entry name" value="RelA_AH_RIS"/>
    <property type="match status" value="2"/>
</dbReference>
<dbReference type="FunFam" id="3.10.20.30:FF:000002">
    <property type="entry name" value="GTP pyrophosphokinase (RelA/SpoT)"/>
    <property type="match status" value="1"/>
</dbReference>
<dbReference type="CDD" id="cd01668">
    <property type="entry name" value="TGS_RSH"/>
    <property type="match status" value="1"/>
</dbReference>
<dbReference type="InterPro" id="IPR043519">
    <property type="entry name" value="NT_sf"/>
</dbReference>
<dbReference type="InterPro" id="IPR033655">
    <property type="entry name" value="TGS_RelA/SpoT"/>
</dbReference>
<reference evidence="6" key="1">
    <citation type="submission" date="2018-06" db="EMBL/GenBank/DDBJ databases">
        <authorList>
            <person name="Zhirakovskaya E."/>
        </authorList>
    </citation>
    <scope>NUCLEOTIDE SEQUENCE</scope>
</reference>
<evidence type="ECO:0000259" key="3">
    <source>
        <dbReference type="PROSITE" id="PS51671"/>
    </source>
</evidence>
<organism evidence="6">
    <name type="scientific">hydrothermal vent metagenome</name>
    <dbReference type="NCBI Taxonomy" id="652676"/>
    <lineage>
        <taxon>unclassified sequences</taxon>
        <taxon>metagenomes</taxon>
        <taxon>ecological metagenomes</taxon>
    </lineage>
</organism>
<dbReference type="SMART" id="SM00471">
    <property type="entry name" value="HDc"/>
    <property type="match status" value="1"/>
</dbReference>
<dbReference type="SUPFAM" id="SSF81271">
    <property type="entry name" value="TGS-like"/>
    <property type="match status" value="1"/>
</dbReference>
<keyword evidence="2" id="KW-0175">Coiled coil</keyword>
<dbReference type="InterPro" id="IPR002912">
    <property type="entry name" value="ACT_dom"/>
</dbReference>
<evidence type="ECO:0000259" key="5">
    <source>
        <dbReference type="PROSITE" id="PS51880"/>
    </source>
</evidence>
<accession>A0A3B0ZSS2</accession>
<evidence type="ECO:0000256" key="2">
    <source>
        <dbReference type="SAM" id="Coils"/>
    </source>
</evidence>